<feature type="site" description="Stabilizes the basic form of H active site to accept a proton" evidence="7">
    <location>
        <position position="91"/>
    </location>
</feature>
<comment type="catalytic activity">
    <reaction evidence="7 8">
        <text>an N-acyl-L-alpha-aminoacyl-tRNA + H2O = an N-acyl-L-amino acid + a tRNA + H(+)</text>
        <dbReference type="Rhea" id="RHEA:54448"/>
        <dbReference type="Rhea" id="RHEA-COMP:10123"/>
        <dbReference type="Rhea" id="RHEA-COMP:13883"/>
        <dbReference type="ChEBI" id="CHEBI:15377"/>
        <dbReference type="ChEBI" id="CHEBI:15378"/>
        <dbReference type="ChEBI" id="CHEBI:59874"/>
        <dbReference type="ChEBI" id="CHEBI:78442"/>
        <dbReference type="ChEBI" id="CHEBI:138191"/>
        <dbReference type="EC" id="3.1.1.29"/>
    </reaction>
</comment>
<evidence type="ECO:0000256" key="8">
    <source>
        <dbReference type="RuleBase" id="RU000673"/>
    </source>
</evidence>
<accession>A0A2M7UYN0</accession>
<comment type="function">
    <text evidence="7">Hydrolyzes ribosome-free peptidyl-tRNAs (with 1 or more amino acids incorporated), which drop off the ribosome during protein synthesis, or as a result of ribosome stalling.</text>
</comment>
<evidence type="ECO:0000313" key="10">
    <source>
        <dbReference type="EMBL" id="PIZ89077.1"/>
    </source>
</evidence>
<proteinExistence type="inferred from homology"/>
<comment type="similarity">
    <text evidence="5 7 9">Belongs to the PTH family.</text>
</comment>
<dbReference type="Gene3D" id="3.40.50.1470">
    <property type="entry name" value="Peptidyl-tRNA hydrolase"/>
    <property type="match status" value="1"/>
</dbReference>
<dbReference type="AlphaFoldDB" id="A0A2M7UYN0"/>
<feature type="binding site" evidence="7">
    <location>
        <position position="66"/>
    </location>
    <ligand>
        <name>tRNA</name>
        <dbReference type="ChEBI" id="CHEBI:17843"/>
    </ligand>
</feature>
<keyword evidence="3 7" id="KW-0378">Hydrolase</keyword>
<evidence type="ECO:0000256" key="3">
    <source>
        <dbReference type="ARBA" id="ARBA00022801"/>
    </source>
</evidence>
<dbReference type="Pfam" id="PF01195">
    <property type="entry name" value="Pept_tRNA_hydro"/>
    <property type="match status" value="1"/>
</dbReference>
<dbReference type="PANTHER" id="PTHR17224:SF1">
    <property type="entry name" value="PEPTIDYL-TRNA HYDROLASE"/>
    <property type="match status" value="1"/>
</dbReference>
<keyword evidence="2 7" id="KW-0820">tRNA-binding</keyword>
<dbReference type="PANTHER" id="PTHR17224">
    <property type="entry name" value="PEPTIDYL-TRNA HYDROLASE"/>
    <property type="match status" value="1"/>
</dbReference>
<evidence type="ECO:0000256" key="5">
    <source>
        <dbReference type="ARBA" id="ARBA00038063"/>
    </source>
</evidence>
<evidence type="ECO:0000256" key="7">
    <source>
        <dbReference type="HAMAP-Rule" id="MF_00083"/>
    </source>
</evidence>
<dbReference type="SUPFAM" id="SSF53178">
    <property type="entry name" value="Peptidyl-tRNA hydrolase-like"/>
    <property type="match status" value="1"/>
</dbReference>
<gene>
    <name evidence="7" type="primary">pth</name>
    <name evidence="10" type="ORF">COX90_01215</name>
</gene>
<dbReference type="InterPro" id="IPR036416">
    <property type="entry name" value="Pept_tRNA_hydro_sf"/>
</dbReference>
<dbReference type="PROSITE" id="PS01195">
    <property type="entry name" value="PEPT_TRNA_HYDROL_1"/>
    <property type="match status" value="1"/>
</dbReference>
<comment type="caution">
    <text evidence="10">The sequence shown here is derived from an EMBL/GenBank/DDBJ whole genome shotgun (WGS) entry which is preliminary data.</text>
</comment>
<evidence type="ECO:0000313" key="11">
    <source>
        <dbReference type="Proteomes" id="UP000230760"/>
    </source>
</evidence>
<name>A0A2M7UYN0_9BACT</name>
<evidence type="ECO:0000256" key="6">
    <source>
        <dbReference type="ARBA" id="ARBA00050038"/>
    </source>
</evidence>
<evidence type="ECO:0000256" key="4">
    <source>
        <dbReference type="ARBA" id="ARBA00022884"/>
    </source>
</evidence>
<dbReference type="GO" id="GO:0072344">
    <property type="term" value="P:rescue of stalled ribosome"/>
    <property type="evidence" value="ECO:0007669"/>
    <property type="project" value="UniProtKB-UniRule"/>
</dbReference>
<dbReference type="NCBIfam" id="TIGR00447">
    <property type="entry name" value="pth"/>
    <property type="match status" value="1"/>
</dbReference>
<dbReference type="GO" id="GO:0006515">
    <property type="term" value="P:protein quality control for misfolded or incompletely synthesized proteins"/>
    <property type="evidence" value="ECO:0007669"/>
    <property type="project" value="UniProtKB-UniRule"/>
</dbReference>
<dbReference type="CDD" id="cd00462">
    <property type="entry name" value="PTH"/>
    <property type="match status" value="1"/>
</dbReference>
<protein>
    <recommendedName>
        <fullName evidence="6 7">Peptidyl-tRNA hydrolase</fullName>
        <shortName evidence="7">Pth</shortName>
        <ecNumber evidence="1 7">3.1.1.29</ecNumber>
    </recommendedName>
</protein>
<dbReference type="EC" id="3.1.1.29" evidence="1 7"/>
<organism evidence="10 11">
    <name type="scientific">Candidatus Nealsonbacteria bacterium CG_4_10_14_0_2_um_filter_38_17</name>
    <dbReference type="NCBI Taxonomy" id="1974680"/>
    <lineage>
        <taxon>Bacteria</taxon>
        <taxon>Candidatus Nealsoniibacteriota</taxon>
    </lineage>
</organism>
<dbReference type="FunFam" id="3.40.50.1470:FF:000001">
    <property type="entry name" value="Peptidyl-tRNA hydrolase"/>
    <property type="match status" value="1"/>
</dbReference>
<evidence type="ECO:0000256" key="1">
    <source>
        <dbReference type="ARBA" id="ARBA00013260"/>
    </source>
</evidence>
<dbReference type="Proteomes" id="UP000230760">
    <property type="component" value="Unassembled WGS sequence"/>
</dbReference>
<dbReference type="EMBL" id="PFPB01000024">
    <property type="protein sequence ID" value="PIZ89077.1"/>
    <property type="molecule type" value="Genomic_DNA"/>
</dbReference>
<comment type="function">
    <text evidence="7">Catalyzes the release of premature peptidyl moieties from peptidyl-tRNA molecules trapped in stalled 50S ribosomal subunits, and thus maintains levels of free tRNAs and 50S ribosomes.</text>
</comment>
<comment type="subcellular location">
    <subcellularLocation>
        <location evidence="7">Cytoplasm</location>
    </subcellularLocation>
</comment>
<sequence length="192" mass="21882">MVLIVGLGNPGQKFEKTRHNLGFRALDEFLKEFDFPFFKFSRKFNAEISEGFLNGGKIILAKPQTFMNNSGKAVKSLTLNLKPETLIVVHDDIDLPLGTIRIVQNRGEAGHKGVKSIIDVLGTRDFIRIRIGIKPINNQQLAIKKLEVERFVLKKFSKEEEKIVKEVLKKTAEAIEMILKEGQEEAMNKYNR</sequence>
<keyword evidence="4 7" id="KW-0694">RNA-binding</keyword>
<dbReference type="GO" id="GO:0000049">
    <property type="term" value="F:tRNA binding"/>
    <property type="evidence" value="ECO:0007669"/>
    <property type="project" value="UniProtKB-UniRule"/>
</dbReference>
<feature type="binding site" evidence="7">
    <location>
        <position position="68"/>
    </location>
    <ligand>
        <name>tRNA</name>
        <dbReference type="ChEBI" id="CHEBI:17843"/>
    </ligand>
</feature>
<feature type="active site" description="Proton acceptor" evidence="7">
    <location>
        <position position="19"/>
    </location>
</feature>
<feature type="site" description="Discriminates between blocked and unblocked aminoacyl-tRNA" evidence="7">
    <location>
        <position position="9"/>
    </location>
</feature>
<evidence type="ECO:0000256" key="9">
    <source>
        <dbReference type="RuleBase" id="RU004320"/>
    </source>
</evidence>
<dbReference type="InterPro" id="IPR018171">
    <property type="entry name" value="Pept_tRNA_hydro_CS"/>
</dbReference>
<reference evidence="11" key="1">
    <citation type="submission" date="2017-09" db="EMBL/GenBank/DDBJ databases">
        <title>Depth-based differentiation of microbial function through sediment-hosted aquifers and enrichment of novel symbionts in the deep terrestrial subsurface.</title>
        <authorList>
            <person name="Probst A.J."/>
            <person name="Ladd B."/>
            <person name="Jarett J.K."/>
            <person name="Geller-Mcgrath D.E."/>
            <person name="Sieber C.M.K."/>
            <person name="Emerson J.B."/>
            <person name="Anantharaman K."/>
            <person name="Thomas B.C."/>
            <person name="Malmstrom R."/>
            <person name="Stieglmeier M."/>
            <person name="Klingl A."/>
            <person name="Woyke T."/>
            <person name="Ryan C.M."/>
            <person name="Banfield J.F."/>
        </authorList>
    </citation>
    <scope>NUCLEOTIDE SEQUENCE [LARGE SCALE GENOMIC DNA]</scope>
</reference>
<dbReference type="HAMAP" id="MF_00083">
    <property type="entry name" value="Pept_tRNA_hydro_bact"/>
    <property type="match status" value="1"/>
</dbReference>
<comment type="caution">
    <text evidence="7">Lacks conserved residue(s) required for the propagation of feature annotation.</text>
</comment>
<feature type="binding site" evidence="7">
    <location>
        <position position="14"/>
    </location>
    <ligand>
        <name>tRNA</name>
        <dbReference type="ChEBI" id="CHEBI:17843"/>
    </ligand>
</feature>
<dbReference type="GO" id="GO:0004045">
    <property type="term" value="F:peptidyl-tRNA hydrolase activity"/>
    <property type="evidence" value="ECO:0007669"/>
    <property type="project" value="UniProtKB-UniRule"/>
</dbReference>
<dbReference type="InterPro" id="IPR001328">
    <property type="entry name" value="Pept_tRNA_hydro"/>
</dbReference>
<keyword evidence="7" id="KW-0963">Cytoplasm</keyword>
<comment type="subunit">
    <text evidence="7">Monomer.</text>
</comment>
<evidence type="ECO:0000256" key="2">
    <source>
        <dbReference type="ARBA" id="ARBA00022555"/>
    </source>
</evidence>
<dbReference type="GO" id="GO:0005737">
    <property type="term" value="C:cytoplasm"/>
    <property type="evidence" value="ECO:0007669"/>
    <property type="project" value="UniProtKB-SubCell"/>
</dbReference>